<comment type="caution">
    <text evidence="2">The sequence shown here is derived from an EMBL/GenBank/DDBJ whole genome shotgun (WGS) entry which is preliminary data.</text>
</comment>
<name>A0AAV1I1M1_9CHLO</name>
<evidence type="ECO:0000313" key="2">
    <source>
        <dbReference type="EMBL" id="CAK0772277.1"/>
    </source>
</evidence>
<dbReference type="CDD" id="cd14726">
    <property type="entry name" value="TraB_PrgY-like"/>
    <property type="match status" value="1"/>
</dbReference>
<evidence type="ECO:0000256" key="1">
    <source>
        <dbReference type="SAM" id="Phobius"/>
    </source>
</evidence>
<dbReference type="AlphaFoldDB" id="A0AAV1I1M1"/>
<dbReference type="Proteomes" id="UP001314263">
    <property type="component" value="Unassembled WGS sequence"/>
</dbReference>
<evidence type="ECO:0000313" key="3">
    <source>
        <dbReference type="Proteomes" id="UP001314263"/>
    </source>
</evidence>
<sequence>MVSEAEASTADGGGFGEVAEFGEPRSALNTLSSQASTSLPSSCTVLTCTDPNNPFGGDQSFYIVGTAHVSTESCEDVRRVIQEVKPEVVFLELCSERRGILTMTKQEVQSTGELIKLWREGKVPLLMVAYSWMLGQVGDALGVQPGEEFRVALVEAQKVGAKVMLGDRPVRVTLARCWAALSRWSRIRFIFSLLWGGLTMGGEDLKAQVEQMKDSDVLTEALKEFADEFPQLMRPLIEERDEYMVFLLRTLAIRASSVVAVVGAGHLPGINQKWNSEIDFADISQMPEQPLKSSSTSWIYWRRAALIGIGGIAMTALVTVRWRPSR</sequence>
<dbReference type="PANTHER" id="PTHR21530:SF7">
    <property type="entry name" value="TRAB DOMAIN-CONTAINING PROTEIN"/>
    <property type="match status" value="1"/>
</dbReference>
<dbReference type="PANTHER" id="PTHR21530">
    <property type="entry name" value="PHEROMONE SHUTDOWN PROTEIN"/>
    <property type="match status" value="1"/>
</dbReference>
<keyword evidence="1" id="KW-0472">Membrane</keyword>
<evidence type="ECO:0008006" key="4">
    <source>
        <dbReference type="Google" id="ProtNLM"/>
    </source>
</evidence>
<dbReference type="EMBL" id="CAUYUE010000005">
    <property type="protein sequence ID" value="CAK0772277.1"/>
    <property type="molecule type" value="Genomic_DNA"/>
</dbReference>
<gene>
    <name evidence="2" type="ORF">CVIRNUC_003946</name>
</gene>
<protein>
    <recommendedName>
        <fullName evidence="4">TraB domain-containing protein</fullName>
    </recommendedName>
</protein>
<keyword evidence="1" id="KW-1133">Transmembrane helix</keyword>
<dbReference type="InterPro" id="IPR046345">
    <property type="entry name" value="TraB_PrgY-like"/>
</dbReference>
<dbReference type="Pfam" id="PF01963">
    <property type="entry name" value="TraB_PrgY_gumN"/>
    <property type="match status" value="1"/>
</dbReference>
<proteinExistence type="predicted"/>
<keyword evidence="1" id="KW-0812">Transmembrane</keyword>
<feature type="transmembrane region" description="Helical" evidence="1">
    <location>
        <begin position="300"/>
        <end position="320"/>
    </location>
</feature>
<reference evidence="2 3" key="1">
    <citation type="submission" date="2023-10" db="EMBL/GenBank/DDBJ databases">
        <authorList>
            <person name="Maclean D."/>
            <person name="Macfadyen A."/>
        </authorList>
    </citation>
    <scope>NUCLEOTIDE SEQUENCE [LARGE SCALE GENOMIC DNA]</scope>
</reference>
<accession>A0AAV1I1M1</accession>
<organism evidence="2 3">
    <name type="scientific">Coccomyxa viridis</name>
    <dbReference type="NCBI Taxonomy" id="1274662"/>
    <lineage>
        <taxon>Eukaryota</taxon>
        <taxon>Viridiplantae</taxon>
        <taxon>Chlorophyta</taxon>
        <taxon>core chlorophytes</taxon>
        <taxon>Trebouxiophyceae</taxon>
        <taxon>Trebouxiophyceae incertae sedis</taxon>
        <taxon>Coccomyxaceae</taxon>
        <taxon>Coccomyxa</taxon>
    </lineage>
</organism>
<keyword evidence="3" id="KW-1185">Reference proteome</keyword>
<dbReference type="InterPro" id="IPR002816">
    <property type="entry name" value="TraB/PrgY/GumN_fam"/>
</dbReference>